<protein>
    <recommendedName>
        <fullName evidence="9">HMA domain-containing protein</fullName>
    </recommendedName>
</protein>
<keyword evidence="4 8" id="KW-0812">Transmembrane</keyword>
<feature type="transmembrane region" description="Helical" evidence="8">
    <location>
        <begin position="161"/>
        <end position="179"/>
    </location>
</feature>
<dbReference type="InterPro" id="IPR017969">
    <property type="entry name" value="Heavy-metal-associated_CS"/>
</dbReference>
<dbReference type="InterPro" id="IPR006121">
    <property type="entry name" value="HMA_dom"/>
</dbReference>
<evidence type="ECO:0000256" key="3">
    <source>
        <dbReference type="ARBA" id="ARBA00022475"/>
    </source>
</evidence>
<feature type="transmembrane region" description="Helical" evidence="8">
    <location>
        <begin position="256"/>
        <end position="276"/>
    </location>
</feature>
<feature type="transmembrane region" description="Helical" evidence="8">
    <location>
        <begin position="37"/>
        <end position="60"/>
    </location>
</feature>
<proteinExistence type="inferred from homology"/>
<evidence type="ECO:0000256" key="7">
    <source>
        <dbReference type="ARBA" id="ARBA00023136"/>
    </source>
</evidence>
<dbReference type="PANTHER" id="PTHR34184">
    <property type="entry name" value="UPF0718 PROTEIN YCGR"/>
    <property type="match status" value="1"/>
</dbReference>
<keyword evidence="7 8" id="KW-0472">Membrane</keyword>
<dbReference type="NCBIfam" id="NF033936">
    <property type="entry name" value="CuZnOut_SO0444"/>
    <property type="match status" value="1"/>
</dbReference>
<gene>
    <name evidence="10" type="ORF">AMJ82_09695</name>
</gene>
<dbReference type="PROSITE" id="PS50846">
    <property type="entry name" value="HMA_2"/>
    <property type="match status" value="1"/>
</dbReference>
<feature type="domain" description="HMA" evidence="9">
    <location>
        <begin position="330"/>
        <end position="394"/>
    </location>
</feature>
<dbReference type="GO" id="GO:0005886">
    <property type="term" value="C:plasma membrane"/>
    <property type="evidence" value="ECO:0007669"/>
    <property type="project" value="UniProtKB-SubCell"/>
</dbReference>
<comment type="subcellular location">
    <subcellularLocation>
        <location evidence="1">Cell membrane</location>
        <topology evidence="1">Multi-pass membrane protein</topology>
    </subcellularLocation>
</comment>
<keyword evidence="5" id="KW-0479">Metal-binding</keyword>
<dbReference type="InterPro" id="IPR036163">
    <property type="entry name" value="HMA_dom_sf"/>
</dbReference>
<dbReference type="EMBL" id="LJUI01000103">
    <property type="protein sequence ID" value="KPK67864.1"/>
    <property type="molecule type" value="Genomic_DNA"/>
</dbReference>
<evidence type="ECO:0000313" key="10">
    <source>
        <dbReference type="EMBL" id="KPK67864.1"/>
    </source>
</evidence>
<comment type="caution">
    <text evidence="10">The sequence shown here is derived from an EMBL/GenBank/DDBJ whole genome shotgun (WGS) entry which is preliminary data.</text>
</comment>
<name>A0A0S8G4E6_UNCT6</name>
<dbReference type="Gene3D" id="3.30.70.100">
    <property type="match status" value="1"/>
</dbReference>
<dbReference type="GO" id="GO:0046872">
    <property type="term" value="F:metal ion binding"/>
    <property type="evidence" value="ECO:0007669"/>
    <property type="project" value="UniProtKB-KW"/>
</dbReference>
<evidence type="ECO:0000259" key="9">
    <source>
        <dbReference type="PROSITE" id="PS50846"/>
    </source>
</evidence>
<dbReference type="InterPro" id="IPR052923">
    <property type="entry name" value="UPF0718"/>
</dbReference>
<evidence type="ECO:0000256" key="1">
    <source>
        <dbReference type="ARBA" id="ARBA00004651"/>
    </source>
</evidence>
<evidence type="ECO:0000313" key="11">
    <source>
        <dbReference type="Proteomes" id="UP000051717"/>
    </source>
</evidence>
<evidence type="ECO:0000256" key="4">
    <source>
        <dbReference type="ARBA" id="ARBA00022692"/>
    </source>
</evidence>
<dbReference type="AlphaFoldDB" id="A0A0S8G4E6"/>
<feature type="transmembrane region" description="Helical" evidence="8">
    <location>
        <begin position="296"/>
        <end position="314"/>
    </location>
</feature>
<comment type="similarity">
    <text evidence="2">Belongs to the UPF0718 family.</text>
</comment>
<organism evidence="10 11">
    <name type="scientific">candidate division TA06 bacterium SM23_40</name>
    <dbReference type="NCBI Taxonomy" id="1703774"/>
    <lineage>
        <taxon>Bacteria</taxon>
        <taxon>Bacteria division TA06</taxon>
    </lineage>
</organism>
<feature type="transmembrane region" description="Helical" evidence="8">
    <location>
        <begin position="213"/>
        <end position="235"/>
    </location>
</feature>
<evidence type="ECO:0000256" key="8">
    <source>
        <dbReference type="SAM" id="Phobius"/>
    </source>
</evidence>
<accession>A0A0S8G4E6</accession>
<dbReference type="PROSITE" id="PS01047">
    <property type="entry name" value="HMA_1"/>
    <property type="match status" value="1"/>
</dbReference>
<dbReference type="PANTHER" id="PTHR34184:SF4">
    <property type="entry name" value="UPF0718 PROTEIN YCGR"/>
    <property type="match status" value="1"/>
</dbReference>
<reference evidence="10 11" key="1">
    <citation type="journal article" date="2015" name="Microbiome">
        <title>Genomic resolution of linkages in carbon, nitrogen, and sulfur cycling among widespread estuary sediment bacteria.</title>
        <authorList>
            <person name="Baker B.J."/>
            <person name="Lazar C.S."/>
            <person name="Teske A.P."/>
            <person name="Dick G.J."/>
        </authorList>
    </citation>
    <scope>NUCLEOTIDE SEQUENCE [LARGE SCALE GENOMIC DNA]</scope>
    <source>
        <strain evidence="10">SM23_40</strain>
    </source>
</reference>
<sequence>MAPFLIFGFFVAGVLSVLIQPEVVERHLGGRGLWQVIKAAIFGVPLPLCSCGVIPVAASLRRHGAGSGATTSFLISTPQTGVDSIMVTLSLLGPVFAVFRPLISFVSGLLGGSLVTYFGSSAGSREEPRPKCVEECCTGVEIQGKIPRVLRYGFITLPRDINKALIIGVLVAGAISALVPDDYFSWILGGGIVSMLVMMAVGIPIYVCATASVPVAAALIAKGVSPGAALVFLMTGPATNAATVTTVWKIMGKRTAGIYLGTVAVSSVAAGLFLDYIFEAGALPVASGMPWMVPGYVKTISAGALLAIMVAAFFRPSKVGEKPMTKEAGQTLKLTIEGMSCDHCARSIQRALVESPGVQSAVVDLKSGEALVTGEDLDTAVLSEAIEELGYKVVDSDFLEE</sequence>
<keyword evidence="6 8" id="KW-1133">Transmembrane helix</keyword>
<feature type="transmembrane region" description="Helical" evidence="8">
    <location>
        <begin position="186"/>
        <end position="207"/>
    </location>
</feature>
<dbReference type="Pfam" id="PF00403">
    <property type="entry name" value="HMA"/>
    <property type="match status" value="1"/>
</dbReference>
<dbReference type="InterPro" id="IPR005524">
    <property type="entry name" value="DUF318"/>
</dbReference>
<dbReference type="Pfam" id="PF03773">
    <property type="entry name" value="ArsP_1"/>
    <property type="match status" value="1"/>
</dbReference>
<keyword evidence="3" id="KW-1003">Cell membrane</keyword>
<dbReference type="SUPFAM" id="SSF55008">
    <property type="entry name" value="HMA, heavy metal-associated domain"/>
    <property type="match status" value="1"/>
</dbReference>
<evidence type="ECO:0000256" key="5">
    <source>
        <dbReference type="ARBA" id="ARBA00022723"/>
    </source>
</evidence>
<evidence type="ECO:0000256" key="6">
    <source>
        <dbReference type="ARBA" id="ARBA00022989"/>
    </source>
</evidence>
<dbReference type="Proteomes" id="UP000051717">
    <property type="component" value="Unassembled WGS sequence"/>
</dbReference>
<evidence type="ECO:0000256" key="2">
    <source>
        <dbReference type="ARBA" id="ARBA00006386"/>
    </source>
</evidence>
<dbReference type="CDD" id="cd00371">
    <property type="entry name" value="HMA"/>
    <property type="match status" value="1"/>
</dbReference>